<name>A0A814D150_9BILA</name>
<keyword evidence="6" id="KW-1185">Reference proteome</keyword>
<evidence type="ECO:0000256" key="3">
    <source>
        <dbReference type="ARBA" id="ARBA00038315"/>
    </source>
</evidence>
<dbReference type="PANTHER" id="PTHR24112">
    <property type="entry name" value="LEUCINE-RICH REPEAT, ISOFORM F-RELATED"/>
    <property type="match status" value="1"/>
</dbReference>
<dbReference type="OrthoDB" id="10034042at2759"/>
<keyword evidence="1" id="KW-0433">Leucine-rich repeat</keyword>
<evidence type="ECO:0000256" key="2">
    <source>
        <dbReference type="ARBA" id="ARBA00022737"/>
    </source>
</evidence>
<dbReference type="EMBL" id="CAJNOC010002718">
    <property type="protein sequence ID" value="CAF0948070.1"/>
    <property type="molecule type" value="Genomic_DNA"/>
</dbReference>
<dbReference type="SUPFAM" id="SSF52047">
    <property type="entry name" value="RNI-like"/>
    <property type="match status" value="1"/>
</dbReference>
<dbReference type="AlphaFoldDB" id="A0A814D150"/>
<evidence type="ECO:0000256" key="1">
    <source>
        <dbReference type="ARBA" id="ARBA00022614"/>
    </source>
</evidence>
<reference evidence="5" key="1">
    <citation type="submission" date="2021-02" db="EMBL/GenBank/DDBJ databases">
        <authorList>
            <person name="Nowell W R."/>
        </authorList>
    </citation>
    <scope>NUCLEOTIDE SEQUENCE</scope>
    <source>
        <strain evidence="5">Ploen Becks lab</strain>
    </source>
</reference>
<dbReference type="Gene3D" id="3.80.10.10">
    <property type="entry name" value="Ribonuclease Inhibitor"/>
    <property type="match status" value="1"/>
</dbReference>
<comment type="caution">
    <text evidence="5">The sequence shown here is derived from an EMBL/GenBank/DDBJ whole genome shotgun (WGS) entry which is preliminary data.</text>
</comment>
<dbReference type="Proteomes" id="UP000663879">
    <property type="component" value="Unassembled WGS sequence"/>
</dbReference>
<dbReference type="InterPro" id="IPR001611">
    <property type="entry name" value="Leu-rich_rpt"/>
</dbReference>
<proteinExistence type="inferred from homology"/>
<dbReference type="InterPro" id="IPR051279">
    <property type="entry name" value="PP1-Reg/Actin-Interact_Protein"/>
</dbReference>
<comment type="similarity">
    <text evidence="3">Belongs to the PPP1R37 family.</text>
</comment>
<dbReference type="SMART" id="SM00368">
    <property type="entry name" value="LRR_RI"/>
    <property type="match status" value="7"/>
</dbReference>
<evidence type="ECO:0000313" key="6">
    <source>
        <dbReference type="Proteomes" id="UP000663879"/>
    </source>
</evidence>
<keyword evidence="2" id="KW-0677">Repeat</keyword>
<gene>
    <name evidence="5" type="ORF">OXX778_LOCUS13796</name>
</gene>
<evidence type="ECO:0000313" key="5">
    <source>
        <dbReference type="EMBL" id="CAF0948070.1"/>
    </source>
</evidence>
<keyword evidence="4" id="KW-0175">Coiled coil</keyword>
<organism evidence="5 6">
    <name type="scientific">Brachionus calyciflorus</name>
    <dbReference type="NCBI Taxonomy" id="104777"/>
    <lineage>
        <taxon>Eukaryota</taxon>
        <taxon>Metazoa</taxon>
        <taxon>Spiralia</taxon>
        <taxon>Gnathifera</taxon>
        <taxon>Rotifera</taxon>
        <taxon>Eurotatoria</taxon>
        <taxon>Monogononta</taxon>
        <taxon>Pseudotrocha</taxon>
        <taxon>Ploima</taxon>
        <taxon>Brachionidae</taxon>
        <taxon>Brachionus</taxon>
    </lineage>
</organism>
<sequence length="746" mass="84985">MSLLLDLTNTARLIVSSSSSSNQAQQMTQTSNTLILQAPQPNDILFFNENGFLNSNQSIKQKKSNLKSLNYSIKKQVKFPEGDGIIKDYSEAPKRGWIPGKYPTSDLLESYLKSCDRHKTKPLNRLIPQLKALQDIDCTNGEKVNVLNLKNERLDTKQMEALEEVFKRLSFKTIDLESSQFEDDTTGATLFEILDYYDTCEKLILANVKGFGLFGWQELSKYIRKTVSLETIELKNQLFTELIYFTYLARSFRLTQSLKILHLENSNINGRLLIMLTAALKDNDQIKELYLCDNKIQPQDGQSIATIIKENKCLELLDLKNNNLQDSGLATICMGLSERSNVNSSKNGLKSLSLANNSITTTGCPYLCKALIHNCTLINLNISNNSLNNEAIYELKEALIVNKNIECLILNKVRITDEGVIALAEYIAETYSLRRLDLRGNDIRLGGLMALASSIKFNKTLDRIDLDREPKKENSIKDSIETSKRLIQDINECCLSNRREREKNELIQKELERQRAEEEDEYVKLQDLSELPKEPLNENKNIKINSPNTEEDIDIIGKDDELLKKILNRTFHTNSPNLHSPIHPNEDIINLFHLNDSKKNENLVEENGLRNEFEEDFQFIEQDLTLNPADFDKIICKSTPICINSINDGKTHVTCKKKLVFNDYESDVNNLLNELINKVEKIIEQERLLDCSSDSIVEINKISLDINCIPTPESTPVLKTSQIEPLFTSKLTNSQLSEEISNEIGL</sequence>
<dbReference type="InterPro" id="IPR032675">
    <property type="entry name" value="LRR_dom_sf"/>
</dbReference>
<dbReference type="Pfam" id="PF13516">
    <property type="entry name" value="LRR_6"/>
    <property type="match status" value="3"/>
</dbReference>
<protein>
    <submittedName>
        <fullName evidence="5">Uncharacterized protein</fullName>
    </submittedName>
</protein>
<dbReference type="PANTHER" id="PTHR24112:SF9">
    <property type="entry name" value="PROTEIN PHOSPHATASE 1 REGULATORY SUBUNIT 37"/>
    <property type="match status" value="1"/>
</dbReference>
<evidence type="ECO:0000256" key="4">
    <source>
        <dbReference type="SAM" id="Coils"/>
    </source>
</evidence>
<feature type="coiled-coil region" evidence="4">
    <location>
        <begin position="497"/>
        <end position="528"/>
    </location>
</feature>
<accession>A0A814D150</accession>